<feature type="transmembrane region" description="Helical" evidence="2">
    <location>
        <begin position="182"/>
        <end position="202"/>
    </location>
</feature>
<evidence type="ECO:0000313" key="5">
    <source>
        <dbReference type="Proteomes" id="UP001321486"/>
    </source>
</evidence>
<keyword evidence="2" id="KW-0812">Transmembrane</keyword>
<evidence type="ECO:0000256" key="2">
    <source>
        <dbReference type="SAM" id="Phobius"/>
    </source>
</evidence>
<evidence type="ECO:0000256" key="1">
    <source>
        <dbReference type="SAM" id="MobiDB-lite"/>
    </source>
</evidence>
<dbReference type="RefSeq" id="WP_286346148.1">
    <property type="nucleotide sequence ID" value="NZ_AP027732.1"/>
</dbReference>
<proteinExistence type="predicted"/>
<name>A0ABM8GMA7_9MICO</name>
<dbReference type="Proteomes" id="UP001321486">
    <property type="component" value="Chromosome"/>
</dbReference>
<gene>
    <name evidence="4" type="ORF">GCM10025867_15780</name>
</gene>
<dbReference type="NCBIfam" id="TIGR01451">
    <property type="entry name" value="B_ant_repeat"/>
    <property type="match status" value="1"/>
</dbReference>
<feature type="region of interest" description="Disordered" evidence="1">
    <location>
        <begin position="133"/>
        <end position="152"/>
    </location>
</feature>
<sequence length="216" mass="21254">MTNTAKVTSTTTDSDPSNNAAADPVTVPALSSLSITKTHRGTAVRGQELVYVLTVTNSGPTADPGPITVTDPLPTGLSFVSASPSDDSCRASGAKVTCDLTGDLAVGQSRTILLTTRVADNAPGTIVNTAALSSPTEQVQPPAGSPAPQTTASNSAAVAAAAAATPAGGAGSAVLAFTGSHGVGLAVGGALAAIAAGLVLMVRRRRRGVGYAKRRH</sequence>
<protein>
    <recommendedName>
        <fullName evidence="3">DUF11 domain-containing protein</fullName>
    </recommendedName>
</protein>
<dbReference type="Pfam" id="PF01345">
    <property type="entry name" value="DUF11"/>
    <property type="match status" value="1"/>
</dbReference>
<accession>A0ABM8GMA7</accession>
<evidence type="ECO:0000313" key="4">
    <source>
        <dbReference type="EMBL" id="BDZ49337.1"/>
    </source>
</evidence>
<evidence type="ECO:0000259" key="3">
    <source>
        <dbReference type="Pfam" id="PF01345"/>
    </source>
</evidence>
<dbReference type="EMBL" id="AP027732">
    <property type="protein sequence ID" value="BDZ49337.1"/>
    <property type="molecule type" value="Genomic_DNA"/>
</dbReference>
<dbReference type="PANTHER" id="PTHR34819">
    <property type="entry name" value="LARGE CYSTEINE-RICH PERIPLASMIC PROTEIN OMCB"/>
    <property type="match status" value="1"/>
</dbReference>
<keyword evidence="2" id="KW-0472">Membrane</keyword>
<feature type="region of interest" description="Disordered" evidence="1">
    <location>
        <begin position="1"/>
        <end position="24"/>
    </location>
</feature>
<keyword evidence="2" id="KW-1133">Transmembrane helix</keyword>
<dbReference type="InterPro" id="IPR001434">
    <property type="entry name" value="OmcB-like_DUF11"/>
</dbReference>
<dbReference type="PANTHER" id="PTHR34819:SF3">
    <property type="entry name" value="CELL SURFACE PROTEIN"/>
    <property type="match status" value="1"/>
</dbReference>
<dbReference type="InterPro" id="IPR051172">
    <property type="entry name" value="Chlamydia_OmcB"/>
</dbReference>
<reference evidence="5" key="1">
    <citation type="journal article" date="2019" name="Int. J. Syst. Evol. Microbiol.">
        <title>The Global Catalogue of Microorganisms (GCM) 10K type strain sequencing project: providing services to taxonomists for standard genome sequencing and annotation.</title>
        <authorList>
            <consortium name="The Broad Institute Genomics Platform"/>
            <consortium name="The Broad Institute Genome Sequencing Center for Infectious Disease"/>
            <person name="Wu L."/>
            <person name="Ma J."/>
        </authorList>
    </citation>
    <scope>NUCLEOTIDE SEQUENCE [LARGE SCALE GENOMIC DNA]</scope>
    <source>
        <strain evidence="5">NBRC 108728</strain>
    </source>
</reference>
<organism evidence="4 5">
    <name type="scientific">Frondihabitans sucicola</name>
    <dbReference type="NCBI Taxonomy" id="1268041"/>
    <lineage>
        <taxon>Bacteria</taxon>
        <taxon>Bacillati</taxon>
        <taxon>Actinomycetota</taxon>
        <taxon>Actinomycetes</taxon>
        <taxon>Micrococcales</taxon>
        <taxon>Microbacteriaceae</taxon>
        <taxon>Frondihabitans</taxon>
    </lineage>
</organism>
<keyword evidence="5" id="KW-1185">Reference proteome</keyword>
<feature type="domain" description="DUF11" evidence="3">
    <location>
        <begin position="33"/>
        <end position="136"/>
    </location>
</feature>
<dbReference type="InterPro" id="IPR047589">
    <property type="entry name" value="DUF11_rpt"/>
</dbReference>